<protein>
    <submittedName>
        <fullName evidence="2">Uncharacterized protein</fullName>
    </submittedName>
</protein>
<feature type="transmembrane region" description="Helical" evidence="1">
    <location>
        <begin position="9"/>
        <end position="29"/>
    </location>
</feature>
<evidence type="ECO:0000256" key="1">
    <source>
        <dbReference type="SAM" id="Phobius"/>
    </source>
</evidence>
<dbReference type="AlphaFoldDB" id="A0A6B8VJ84"/>
<dbReference type="EMBL" id="CP046452">
    <property type="protein sequence ID" value="QGU01534.1"/>
    <property type="molecule type" value="Genomic_DNA"/>
</dbReference>
<accession>A0A6B8VJ84</accession>
<dbReference type="Proteomes" id="UP000427071">
    <property type="component" value="Chromosome"/>
</dbReference>
<sequence length="42" mass="4769">MFGLPGETVFFLTVIPAGWLVYTLGFLYVSRDWAKGDEEVRS</sequence>
<keyword evidence="1" id="KW-0812">Transmembrane</keyword>
<dbReference type="KEGG" id="ckw:CKALI_03255"/>
<gene>
    <name evidence="2" type="ORF">CKALI_03255</name>
</gene>
<keyword evidence="1" id="KW-1133">Transmembrane helix</keyword>
<evidence type="ECO:0000313" key="2">
    <source>
        <dbReference type="EMBL" id="QGU01534.1"/>
    </source>
</evidence>
<organism evidence="2 3">
    <name type="scientific">Corynebacterium kalinowskii</name>
    <dbReference type="NCBI Taxonomy" id="2675216"/>
    <lineage>
        <taxon>Bacteria</taxon>
        <taxon>Bacillati</taxon>
        <taxon>Actinomycetota</taxon>
        <taxon>Actinomycetes</taxon>
        <taxon>Mycobacteriales</taxon>
        <taxon>Corynebacteriaceae</taxon>
        <taxon>Corynebacterium</taxon>
    </lineage>
</organism>
<keyword evidence="1" id="KW-0472">Membrane</keyword>
<keyword evidence="3" id="KW-1185">Reference proteome</keyword>
<proteinExistence type="predicted"/>
<evidence type="ECO:0000313" key="3">
    <source>
        <dbReference type="Proteomes" id="UP000427071"/>
    </source>
</evidence>
<reference evidence="3" key="1">
    <citation type="submission" date="2019-11" db="EMBL/GenBank/DDBJ databases">
        <title>Complete genome sequence of Corynebacterium kalinowskii 1959, a novel Corynebacterium species isolated from soil of a small paddock in Vilsendorf, Germany.</title>
        <authorList>
            <person name="Schaffert L."/>
            <person name="Ruwe M."/>
            <person name="Milse J."/>
            <person name="Hanuschka K."/>
            <person name="Ortseifen V."/>
            <person name="Droste J."/>
            <person name="Brandt D."/>
            <person name="Schlueter L."/>
            <person name="Kutter Y."/>
            <person name="Vinke S."/>
            <person name="Viehoefer P."/>
            <person name="Jacob L."/>
            <person name="Luebke N.-C."/>
            <person name="Schulte-Berndt E."/>
            <person name="Hain C."/>
            <person name="Linder M."/>
            <person name="Schmidt P."/>
            <person name="Wollenschlaeger L."/>
            <person name="Luttermann T."/>
            <person name="Thieme E."/>
            <person name="Hassa J."/>
            <person name="Haak M."/>
            <person name="Wittchen M."/>
            <person name="Mentz A."/>
            <person name="Persicke M."/>
            <person name="Busche T."/>
            <person name="Ruckert C."/>
        </authorList>
    </citation>
    <scope>NUCLEOTIDE SEQUENCE [LARGE SCALE GENOMIC DNA]</scope>
    <source>
        <strain evidence="3">1959</strain>
    </source>
</reference>
<name>A0A6B8VJ84_9CORY</name>